<accession>A0ABP8HGN6</accession>
<organism evidence="2 3">
    <name type="scientific">Flaviaesturariibacter amylovorans</name>
    <dbReference type="NCBI Taxonomy" id="1084520"/>
    <lineage>
        <taxon>Bacteria</taxon>
        <taxon>Pseudomonadati</taxon>
        <taxon>Bacteroidota</taxon>
        <taxon>Chitinophagia</taxon>
        <taxon>Chitinophagales</taxon>
        <taxon>Chitinophagaceae</taxon>
        <taxon>Flaviaestuariibacter</taxon>
    </lineage>
</organism>
<proteinExistence type="predicted"/>
<keyword evidence="1" id="KW-0812">Transmembrane</keyword>
<protein>
    <recommendedName>
        <fullName evidence="4">TraB/GumN family protein</fullName>
    </recommendedName>
</protein>
<name>A0ABP8HGN6_9BACT</name>
<dbReference type="EMBL" id="BAABGY010000011">
    <property type="protein sequence ID" value="GAA4338688.1"/>
    <property type="molecule type" value="Genomic_DNA"/>
</dbReference>
<feature type="transmembrane region" description="Helical" evidence="1">
    <location>
        <begin position="7"/>
        <end position="27"/>
    </location>
</feature>
<evidence type="ECO:0008006" key="4">
    <source>
        <dbReference type="Google" id="ProtNLM"/>
    </source>
</evidence>
<keyword evidence="1" id="KW-1133">Transmembrane helix</keyword>
<evidence type="ECO:0000256" key="1">
    <source>
        <dbReference type="SAM" id="Phobius"/>
    </source>
</evidence>
<dbReference type="RefSeq" id="WP_345257130.1">
    <property type="nucleotide sequence ID" value="NZ_BAABGY010000011.1"/>
</dbReference>
<gene>
    <name evidence="2" type="ORF">GCM10023184_35290</name>
</gene>
<reference evidence="3" key="1">
    <citation type="journal article" date="2019" name="Int. J. Syst. Evol. Microbiol.">
        <title>The Global Catalogue of Microorganisms (GCM) 10K type strain sequencing project: providing services to taxonomists for standard genome sequencing and annotation.</title>
        <authorList>
            <consortium name="The Broad Institute Genomics Platform"/>
            <consortium name="The Broad Institute Genome Sequencing Center for Infectious Disease"/>
            <person name="Wu L."/>
            <person name="Ma J."/>
        </authorList>
    </citation>
    <scope>NUCLEOTIDE SEQUENCE [LARGE SCALE GENOMIC DNA]</scope>
    <source>
        <strain evidence="3">JCM 17919</strain>
    </source>
</reference>
<keyword evidence="1" id="KW-0472">Membrane</keyword>
<sequence>MKKFLRIAGYTAGTALLLLALVFFVAWRSPKYYRTSGTHGAYPIVAFKDYSGEHPRPYVIGTPAVTVFGAAHTRDPKDSQLLLIDARWKALRPTVALVEGRLGFLLPGIMDPVRNLGEGGHVKALASADGIPVYNWDLDKETLAQGLSKRFPPAQVALAQVLNPYFGQLRFGKPSDPAAFLAPFFERARYVGMQDSLKTIADIDRLWQRYFSGTDWRNVSDEHALPGYLAEMMAAGNDLRNQQLVAAVKELTAKGERVFVLCGSSHAFCVAPSFSPTTALLPTAARDLADR</sequence>
<comment type="caution">
    <text evidence="2">The sequence shown here is derived from an EMBL/GenBank/DDBJ whole genome shotgun (WGS) entry which is preliminary data.</text>
</comment>
<keyword evidence="3" id="KW-1185">Reference proteome</keyword>
<evidence type="ECO:0000313" key="3">
    <source>
        <dbReference type="Proteomes" id="UP001501725"/>
    </source>
</evidence>
<evidence type="ECO:0000313" key="2">
    <source>
        <dbReference type="EMBL" id="GAA4338688.1"/>
    </source>
</evidence>
<dbReference type="Proteomes" id="UP001501725">
    <property type="component" value="Unassembled WGS sequence"/>
</dbReference>